<dbReference type="Proteomes" id="UP000371977">
    <property type="component" value="Unassembled WGS sequence"/>
</dbReference>
<keyword evidence="1" id="KW-0175">Coiled coil</keyword>
<evidence type="ECO:0000256" key="1">
    <source>
        <dbReference type="SAM" id="Coils"/>
    </source>
</evidence>
<dbReference type="InterPro" id="IPR058794">
    <property type="entry name" value="HB_LcnD"/>
</dbReference>
<dbReference type="EMBL" id="SDGZ01000014">
    <property type="protein sequence ID" value="TYC49589.1"/>
    <property type="molecule type" value="Genomic_DNA"/>
</dbReference>
<feature type="transmembrane region" description="Helical" evidence="2">
    <location>
        <begin position="39"/>
        <end position="58"/>
    </location>
</feature>
<feature type="coiled-coil region" evidence="1">
    <location>
        <begin position="248"/>
        <end position="275"/>
    </location>
</feature>
<reference evidence="4 5" key="1">
    <citation type="submission" date="2019-01" db="EMBL/GenBank/DDBJ databases">
        <title>Weissella sp. nov., a novel lactic acid bacterium isolated from animal feces.</title>
        <authorList>
            <person name="Wang L.-T."/>
        </authorList>
    </citation>
    <scope>NUCLEOTIDE SEQUENCE [LARGE SCALE GENOMIC DNA]</scope>
    <source>
        <strain evidence="4 5">8H-2</strain>
    </source>
</reference>
<evidence type="ECO:0000259" key="3">
    <source>
        <dbReference type="Pfam" id="PF25887"/>
    </source>
</evidence>
<organism evidence="4 5">
    <name type="scientific">Weissella muntiaci</name>
    <dbReference type="NCBI Taxonomy" id="2508881"/>
    <lineage>
        <taxon>Bacteria</taxon>
        <taxon>Bacillati</taxon>
        <taxon>Bacillota</taxon>
        <taxon>Bacilli</taxon>
        <taxon>Lactobacillales</taxon>
        <taxon>Lactobacillaceae</taxon>
        <taxon>Weissella</taxon>
    </lineage>
</organism>
<evidence type="ECO:0000256" key="2">
    <source>
        <dbReference type="SAM" id="Phobius"/>
    </source>
</evidence>
<keyword evidence="5" id="KW-1185">Reference proteome</keyword>
<comment type="caution">
    <text evidence="4">The sequence shown here is derived from an EMBL/GenBank/DDBJ whole genome shotgun (WGS) entry which is preliminary data.</text>
</comment>
<evidence type="ECO:0000313" key="4">
    <source>
        <dbReference type="EMBL" id="TYC49589.1"/>
    </source>
</evidence>
<sequence>MDTIRNYLMDNFEEDVSMFNEKYLESAEFYRRRYSTYSTILITPLFLSVVILIFFSMFGKREITIESPGQITPKKTLSLIQSTSNNKIDKINIHENQFVKKGEKLIEYKNSDGEITNKLLDLQIINTNNKITALDTFKNSILSGKNLFSKPDNFGYMNLYNNFLNQINDMNAGLQQTNSDRINDGNQAKNQVNTLGDSKKGLDAQIEKIQDVIKAIQSDRKVDNSNNYKYLFDNYNSQISDLSPDDKNKLKQDTLTELNTQINSLKDNKTSIDQQIAGIKVENTVSPNQVNAQIGQLKEKTIADIQNQRQSSELLIDQFEAKQKVQKIDDGDLVLKASNTGIVHLDTDLPM</sequence>
<accession>A0A6C2C7N2</accession>
<dbReference type="Pfam" id="PF25887">
    <property type="entry name" value="HB_LcnD"/>
    <property type="match status" value="1"/>
</dbReference>
<feature type="domain" description="LcnD-like long helical bundle" evidence="3">
    <location>
        <begin position="120"/>
        <end position="327"/>
    </location>
</feature>
<proteinExistence type="predicted"/>
<dbReference type="InterPro" id="IPR005696">
    <property type="entry name" value="MesE/LcnD"/>
</dbReference>
<keyword evidence="2" id="KW-1133">Transmembrane helix</keyword>
<dbReference type="NCBIfam" id="TIGR01000">
    <property type="entry name" value="bacteriocin_acc"/>
    <property type="match status" value="1"/>
</dbReference>
<gene>
    <name evidence="4" type="ORF">ESZ50_05445</name>
</gene>
<name>A0A6C2C7N2_9LACO</name>
<dbReference type="AlphaFoldDB" id="A0A6C2C7N2"/>
<keyword evidence="2" id="KW-0472">Membrane</keyword>
<evidence type="ECO:0000313" key="5">
    <source>
        <dbReference type="Proteomes" id="UP000371977"/>
    </source>
</evidence>
<keyword evidence="2" id="KW-0812">Transmembrane</keyword>
<protein>
    <submittedName>
        <fullName evidence="4">Bacteriocin secretion accessory protein</fullName>
    </submittedName>
</protein>
<dbReference type="OrthoDB" id="2237368at2"/>